<sequence length="336" mass="38650">MRSRSKELLDRATSAMVAAIEIYNKPGFPYRSESFAILAINGWELLLKAKWLADNRNRPASLYVFEARANADGRRSKKRYVKRTEAGNPFTHSLSHLAKKLVENARLDSQAWGNIQMLLELRDSAVHFYNQSPAFRVRLQEIGAACAKNFATAVHEWFDRELSEFELHLMPLAFVDLPANMDGFLLNAEEKNFLNFLDTMERPESDPDSPYSVTVNIELKFTRSKARDALATRITSDPNAPAVRLTEERIREKYPWDYAKLNAKCAERYADFKVNRKYHDIRKPLQADPRFGAIRFLDPDNTSGQKKPFFNPNILSEFDKYYTRKARSADQAALLG</sequence>
<dbReference type="RefSeq" id="WP_309541694.1">
    <property type="nucleotide sequence ID" value="NZ_CP133659.1"/>
</dbReference>
<name>A0ABY9R1Z2_9BACT</name>
<gene>
    <name evidence="2" type="ORF">KPS_000247</name>
</gene>
<dbReference type="InterPro" id="IPR022104">
    <property type="entry name" value="DUF3644"/>
</dbReference>
<evidence type="ECO:0000313" key="2">
    <source>
        <dbReference type="EMBL" id="WMW65739.1"/>
    </source>
</evidence>
<accession>A0ABY9R1Z2</accession>
<dbReference type="Pfam" id="PF12358">
    <property type="entry name" value="DUF3644"/>
    <property type="match status" value="1"/>
</dbReference>
<organism evidence="2 3">
    <name type="scientific">Nitratidesulfovibrio liaohensis</name>
    <dbReference type="NCBI Taxonomy" id="2604158"/>
    <lineage>
        <taxon>Bacteria</taxon>
        <taxon>Pseudomonadati</taxon>
        <taxon>Thermodesulfobacteriota</taxon>
        <taxon>Desulfovibrionia</taxon>
        <taxon>Desulfovibrionales</taxon>
        <taxon>Desulfovibrionaceae</taxon>
        <taxon>Nitratidesulfovibrio</taxon>
    </lineage>
</organism>
<feature type="domain" description="DUF3644" evidence="1">
    <location>
        <begin position="7"/>
        <end position="201"/>
    </location>
</feature>
<reference evidence="2" key="1">
    <citation type="submission" date="2023-09" db="EMBL/GenBank/DDBJ databases">
        <authorList>
            <consortium name="CW5 consortium"/>
            <person name="Lu C.-W."/>
        </authorList>
    </citation>
    <scope>NUCLEOTIDE SEQUENCE</scope>
    <source>
        <strain evidence="2">KPS</strain>
    </source>
</reference>
<dbReference type="EMBL" id="CP133659">
    <property type="protein sequence ID" value="WMW65739.1"/>
    <property type="molecule type" value="Genomic_DNA"/>
</dbReference>
<evidence type="ECO:0000259" key="1">
    <source>
        <dbReference type="Pfam" id="PF12358"/>
    </source>
</evidence>
<dbReference type="Proteomes" id="UP001180616">
    <property type="component" value="Chromosome"/>
</dbReference>
<keyword evidence="3" id="KW-1185">Reference proteome</keyword>
<evidence type="ECO:0000313" key="3">
    <source>
        <dbReference type="Proteomes" id="UP001180616"/>
    </source>
</evidence>
<protein>
    <submittedName>
        <fullName evidence="2">DUF3644 domain-containing protein</fullName>
    </submittedName>
</protein>
<proteinExistence type="predicted"/>